<feature type="compositionally biased region" description="Polar residues" evidence="2">
    <location>
        <begin position="228"/>
        <end position="241"/>
    </location>
</feature>
<feature type="coiled-coil region" evidence="1">
    <location>
        <begin position="529"/>
        <end position="640"/>
    </location>
</feature>
<feature type="compositionally biased region" description="Low complexity" evidence="2">
    <location>
        <begin position="32"/>
        <end position="44"/>
    </location>
</feature>
<feature type="compositionally biased region" description="Basic and acidic residues" evidence="2">
    <location>
        <begin position="246"/>
        <end position="257"/>
    </location>
</feature>
<dbReference type="Proteomes" id="UP000198372">
    <property type="component" value="Unassembled WGS sequence"/>
</dbReference>
<name>A0A238FFQ0_9BASI</name>
<proteinExistence type="predicted"/>
<feature type="compositionally biased region" description="Basic and acidic residues" evidence="2">
    <location>
        <begin position="795"/>
        <end position="813"/>
    </location>
</feature>
<feature type="coiled-coil region" evidence="1">
    <location>
        <begin position="299"/>
        <end position="372"/>
    </location>
</feature>
<evidence type="ECO:0000256" key="2">
    <source>
        <dbReference type="SAM" id="MobiDB-lite"/>
    </source>
</evidence>
<feature type="compositionally biased region" description="Low complexity" evidence="2">
    <location>
        <begin position="133"/>
        <end position="145"/>
    </location>
</feature>
<feature type="compositionally biased region" description="Polar residues" evidence="2">
    <location>
        <begin position="118"/>
        <end position="132"/>
    </location>
</feature>
<feature type="region of interest" description="Disordered" evidence="2">
    <location>
        <begin position="781"/>
        <end position="857"/>
    </location>
</feature>
<dbReference type="AlphaFoldDB" id="A0A238FFQ0"/>
<evidence type="ECO:0000313" key="4">
    <source>
        <dbReference type="Proteomes" id="UP000198372"/>
    </source>
</evidence>
<protein>
    <submittedName>
        <fullName evidence="3">BQ2448_3466 protein</fullName>
    </submittedName>
</protein>
<feature type="region of interest" description="Disordered" evidence="2">
    <location>
        <begin position="170"/>
        <end position="284"/>
    </location>
</feature>
<sequence>MDVTTPTVEFRFTNPHKPAVVRGDGNAGGGSSAASATAANLPSGFESGRAQLTPSSAIHGWRSSDRFKHDSFINQFRLGASGGVIGSAAIATPLNTTHSSLRARIAPQGTGGIDSKASPRSSASTKANTPLASMTYSSTSSPNSTRMANRIPSLPLPIDDRDVTARSEIPLAPTNVQSPPIAPPSVPEIKQQSENKSSPKLAFAPSKPKKQLADDRASPRGGVEGQAPSHSGTSGTDSQKPGASHRGLERSKEEPKAKRIKTSGGTGCGVAAEGGRAARSTTAQDNPLVMQVGVMQRMSMEMINENVNFKRRLELAERRIRELEGEKQELKDTFRAKVEDALQKYVGAGLELAQTQKNLQETAERLDREVDVRELVQLRKEIQESLGGLQRDYTNPEGKLTLERLESSKLDVLRQQQQELKNRDDVISLLREKLEMNTGLLAEANVQRSALETQVGKVEGQVAHLQRVVEEQMRQSEADRTKHRQETQERDSAIAAAASEKGTLMKEFEALKTQHEALTLQKEEIDQVLVDKEGQLKRLTSDLKTEQEELERLRGLHDGQESELETLRPLREEVQQAKAELVRHTSQSDQMIDFLRADLSKLEQQLGSKVDELQIQADTNAEHVERISALEGTVAKLEATNQTAALQAVDLNNTLEASHQQIVALQTDLQRQRDANLSDRLELTASHENEVKLEHELGQVKKARDEASERCATLVKRQEERERQKVDEVMASMERELAKKDADLATKERELKRAQNRIGVEERAKQKALLQIAKLKQRPVIENDIGSSPNGSAVRKREGRGEEGAEIGKHDESPTPSAMDPPAAVPVRAQQRAKRATPASTTSKRSMAGTSSGGNRS</sequence>
<gene>
    <name evidence="3" type="ORF">BQ2448_3466</name>
</gene>
<feature type="compositionally biased region" description="Polar residues" evidence="2">
    <location>
        <begin position="838"/>
        <end position="857"/>
    </location>
</feature>
<dbReference type="EMBL" id="FMSP01000006">
    <property type="protein sequence ID" value="SCV70704.1"/>
    <property type="molecule type" value="Genomic_DNA"/>
</dbReference>
<accession>A0A238FFQ0</accession>
<reference evidence="4" key="1">
    <citation type="submission" date="2016-09" db="EMBL/GenBank/DDBJ databases">
        <authorList>
            <person name="Jeantristanb JTB J.-T."/>
            <person name="Ricardo R."/>
        </authorList>
    </citation>
    <scope>NUCLEOTIDE SEQUENCE [LARGE SCALE GENOMIC DNA]</scope>
</reference>
<organism evidence="3 4">
    <name type="scientific">Microbotryum intermedium</name>
    <dbReference type="NCBI Taxonomy" id="269621"/>
    <lineage>
        <taxon>Eukaryota</taxon>
        <taxon>Fungi</taxon>
        <taxon>Dikarya</taxon>
        <taxon>Basidiomycota</taxon>
        <taxon>Pucciniomycotina</taxon>
        <taxon>Microbotryomycetes</taxon>
        <taxon>Microbotryales</taxon>
        <taxon>Microbotryaceae</taxon>
        <taxon>Microbotryum</taxon>
    </lineage>
</organism>
<keyword evidence="4" id="KW-1185">Reference proteome</keyword>
<feature type="region of interest" description="Disordered" evidence="2">
    <location>
        <begin position="21"/>
        <end position="48"/>
    </location>
</feature>
<keyword evidence="1" id="KW-0175">Coiled coil</keyword>
<evidence type="ECO:0000313" key="3">
    <source>
        <dbReference type="EMBL" id="SCV70704.1"/>
    </source>
</evidence>
<feature type="coiled-coil region" evidence="1">
    <location>
        <begin position="716"/>
        <end position="771"/>
    </location>
</feature>
<dbReference type="OrthoDB" id="2537790at2759"/>
<feature type="region of interest" description="Disordered" evidence="2">
    <location>
        <begin position="106"/>
        <end position="158"/>
    </location>
</feature>
<evidence type="ECO:0000256" key="1">
    <source>
        <dbReference type="SAM" id="Coils"/>
    </source>
</evidence>
<dbReference type="STRING" id="269621.A0A238FFQ0"/>